<dbReference type="Proteomes" id="UP000071392">
    <property type="component" value="Unassembled WGS sequence"/>
</dbReference>
<comment type="subcellular location">
    <subcellularLocation>
        <location evidence="1 7">Cell membrane</location>
        <topology evidence="1 7">Multi-pass membrane protein</topology>
    </subcellularLocation>
</comment>
<dbReference type="PANTHER" id="PTHR11403">
    <property type="entry name" value="CYTOCHROME C OXIDASE SUBUNIT III"/>
    <property type="match status" value="1"/>
</dbReference>
<gene>
    <name evidence="10" type="ORF">AXK12_06120</name>
</gene>
<feature type="domain" description="Heme-copper oxidase subunit III family profile" evidence="9">
    <location>
        <begin position="1"/>
        <end position="280"/>
    </location>
</feature>
<feature type="transmembrane region" description="Helical" evidence="8">
    <location>
        <begin position="103"/>
        <end position="121"/>
    </location>
</feature>
<dbReference type="InterPro" id="IPR013833">
    <property type="entry name" value="Cyt_c_oxidase_su3_a-hlx"/>
</dbReference>
<feature type="transmembrane region" description="Helical" evidence="8">
    <location>
        <begin position="221"/>
        <end position="238"/>
    </location>
</feature>
<dbReference type="GO" id="GO:0005886">
    <property type="term" value="C:plasma membrane"/>
    <property type="evidence" value="ECO:0007669"/>
    <property type="project" value="UniProtKB-SubCell"/>
</dbReference>
<dbReference type="STRING" id="1548208.AXK12_06120"/>
<evidence type="ECO:0000256" key="2">
    <source>
        <dbReference type="ARBA" id="ARBA00010581"/>
    </source>
</evidence>
<accession>A0A139SL33</accession>
<organism evidence="10 11">
    <name type="scientific">Cephaloticoccus capnophilus</name>
    <dbReference type="NCBI Taxonomy" id="1548208"/>
    <lineage>
        <taxon>Bacteria</taxon>
        <taxon>Pseudomonadati</taxon>
        <taxon>Verrucomicrobiota</taxon>
        <taxon>Opitutia</taxon>
        <taxon>Opitutales</taxon>
        <taxon>Opitutaceae</taxon>
        <taxon>Cephaloticoccus</taxon>
    </lineage>
</organism>
<dbReference type="GO" id="GO:0019646">
    <property type="term" value="P:aerobic electron transport chain"/>
    <property type="evidence" value="ECO:0007669"/>
    <property type="project" value="InterPro"/>
</dbReference>
<evidence type="ECO:0000256" key="5">
    <source>
        <dbReference type="ARBA" id="ARBA00022989"/>
    </source>
</evidence>
<dbReference type="InterPro" id="IPR000298">
    <property type="entry name" value="Cyt_c_oxidase-like_su3"/>
</dbReference>
<dbReference type="PROSITE" id="PS50253">
    <property type="entry name" value="COX3"/>
    <property type="match status" value="1"/>
</dbReference>
<feature type="transmembrane region" description="Helical" evidence="8">
    <location>
        <begin position="30"/>
        <end position="50"/>
    </location>
</feature>
<feature type="transmembrane region" description="Helical" evidence="8">
    <location>
        <begin position="182"/>
        <end position="201"/>
    </location>
</feature>
<evidence type="ECO:0000256" key="8">
    <source>
        <dbReference type="SAM" id="Phobius"/>
    </source>
</evidence>
<dbReference type="PANTHER" id="PTHR11403:SF2">
    <property type="entry name" value="CYTOCHROME BO(3) UBIQUINOL OXIDASE SUBUNIT 3"/>
    <property type="match status" value="1"/>
</dbReference>
<dbReference type="RefSeq" id="WP_068712308.1">
    <property type="nucleotide sequence ID" value="NZ_LSZP01000044.1"/>
</dbReference>
<comment type="caution">
    <text evidence="10">The sequence shown here is derived from an EMBL/GenBank/DDBJ whole genome shotgun (WGS) entry which is preliminary data.</text>
</comment>
<dbReference type="OrthoDB" id="9810850at2"/>
<proteinExistence type="inferred from homology"/>
<keyword evidence="3" id="KW-1003">Cell membrane</keyword>
<dbReference type="Pfam" id="PF00510">
    <property type="entry name" value="COX3"/>
    <property type="match status" value="1"/>
</dbReference>
<evidence type="ECO:0000313" key="11">
    <source>
        <dbReference type="Proteomes" id="UP000071392"/>
    </source>
</evidence>
<evidence type="ECO:0000256" key="6">
    <source>
        <dbReference type="ARBA" id="ARBA00023136"/>
    </source>
</evidence>
<comment type="similarity">
    <text evidence="2 7">Belongs to the cytochrome c oxidase subunit 3 family.</text>
</comment>
<feature type="transmembrane region" description="Helical" evidence="8">
    <location>
        <begin position="141"/>
        <end position="161"/>
    </location>
</feature>
<dbReference type="SUPFAM" id="SSF81452">
    <property type="entry name" value="Cytochrome c oxidase subunit III-like"/>
    <property type="match status" value="2"/>
</dbReference>
<dbReference type="InterPro" id="IPR035973">
    <property type="entry name" value="Cyt_c_oxidase_su3-like_sf"/>
</dbReference>
<keyword evidence="4 7" id="KW-0812">Transmembrane</keyword>
<evidence type="ECO:0000256" key="7">
    <source>
        <dbReference type="RuleBase" id="RU003376"/>
    </source>
</evidence>
<evidence type="ECO:0000259" key="9">
    <source>
        <dbReference type="PROSITE" id="PS50253"/>
    </source>
</evidence>
<reference evidence="10 11" key="1">
    <citation type="submission" date="2016-02" db="EMBL/GenBank/DDBJ databases">
        <authorList>
            <person name="Wen L."/>
            <person name="He K."/>
            <person name="Yang H."/>
        </authorList>
    </citation>
    <scope>NUCLEOTIDE SEQUENCE [LARGE SCALE GENOMIC DNA]</scope>
    <source>
        <strain evidence="10 11">CV41</strain>
    </source>
</reference>
<dbReference type="InterPro" id="IPR024791">
    <property type="entry name" value="Cyt_c/ubiquinol_Oxase_su3"/>
</dbReference>
<protein>
    <submittedName>
        <fullName evidence="10">Cytochrome oxidase subunit III</fullName>
    </submittedName>
</protein>
<dbReference type="Gene3D" id="1.20.120.80">
    <property type="entry name" value="Cytochrome c oxidase, subunit III, four-helix bundle"/>
    <property type="match status" value="2"/>
</dbReference>
<dbReference type="AlphaFoldDB" id="A0A139SL33"/>
<feature type="transmembrane region" description="Helical" evidence="8">
    <location>
        <begin position="259"/>
        <end position="278"/>
    </location>
</feature>
<keyword evidence="5 8" id="KW-1133">Transmembrane helix</keyword>
<evidence type="ECO:0000256" key="4">
    <source>
        <dbReference type="ARBA" id="ARBA00022692"/>
    </source>
</evidence>
<evidence type="ECO:0000313" key="10">
    <source>
        <dbReference type="EMBL" id="KXU35271.1"/>
    </source>
</evidence>
<feature type="transmembrane region" description="Helical" evidence="8">
    <location>
        <begin position="70"/>
        <end position="91"/>
    </location>
</feature>
<sequence>MSSTASTTAIDHHHDHTTCTGIPNKKLMMWAFLASDCMFFGCLIATHLIYRLHPPPDAPDVRSIFSIELTSFSTFILLMSSLMMALAVNAIQKNNLKSLRTTLLTTVFFGTIFLGCQVYEFQHFVHEKGLTITNSILGTTFFTLTGTHGVHVAIGVFWLILMYVRSFQPRDTAADRGWFWRGLLHIAAVIGVCLGAMLFVIELAHGLLAGNGLGGALAHSIGWLIGAAASTGVALWLARPRGLVDFDERNAIDVEMMGLYWHFVDIVWIVIFTAVYLLEYL</sequence>
<evidence type="ECO:0000256" key="3">
    <source>
        <dbReference type="ARBA" id="ARBA00022475"/>
    </source>
</evidence>
<keyword evidence="11" id="KW-1185">Reference proteome</keyword>
<dbReference type="GO" id="GO:0004129">
    <property type="term" value="F:cytochrome-c oxidase activity"/>
    <property type="evidence" value="ECO:0007669"/>
    <property type="project" value="InterPro"/>
</dbReference>
<name>A0A139SL33_9BACT</name>
<dbReference type="EMBL" id="LSZP01000044">
    <property type="protein sequence ID" value="KXU35271.1"/>
    <property type="molecule type" value="Genomic_DNA"/>
</dbReference>
<keyword evidence="6 8" id="KW-0472">Membrane</keyword>
<evidence type="ECO:0000256" key="1">
    <source>
        <dbReference type="ARBA" id="ARBA00004651"/>
    </source>
</evidence>